<dbReference type="InterPro" id="IPR039595">
    <property type="entry name" value="TE2IP/Rap1"/>
</dbReference>
<keyword evidence="3 8" id="KW-0779">Telomere</keyword>
<feature type="compositionally biased region" description="Polar residues" evidence="9">
    <location>
        <begin position="230"/>
        <end position="259"/>
    </location>
</feature>
<organism evidence="11 12">
    <name type="scientific">Aspergillus keveii</name>
    <dbReference type="NCBI Taxonomy" id="714993"/>
    <lineage>
        <taxon>Eukaryota</taxon>
        <taxon>Fungi</taxon>
        <taxon>Dikarya</taxon>
        <taxon>Ascomycota</taxon>
        <taxon>Pezizomycotina</taxon>
        <taxon>Eurotiomycetes</taxon>
        <taxon>Eurotiomycetidae</taxon>
        <taxon>Eurotiales</taxon>
        <taxon>Aspergillaceae</taxon>
        <taxon>Aspergillus</taxon>
        <taxon>Aspergillus subgen. Nidulantes</taxon>
    </lineage>
</organism>
<evidence type="ECO:0000256" key="5">
    <source>
        <dbReference type="ARBA" id="ARBA00023159"/>
    </source>
</evidence>
<dbReference type="PANTHER" id="PTHR16466:SF6">
    <property type="entry name" value="TELOMERIC REPEAT-BINDING FACTOR 2-INTERACTING PROTEIN 1"/>
    <property type="match status" value="1"/>
</dbReference>
<evidence type="ECO:0000256" key="7">
    <source>
        <dbReference type="ARBA" id="ARBA00023242"/>
    </source>
</evidence>
<evidence type="ECO:0000256" key="1">
    <source>
        <dbReference type="ARBA" id="ARBA00010467"/>
    </source>
</evidence>
<dbReference type="InterPro" id="IPR036420">
    <property type="entry name" value="BRCT_dom_sf"/>
</dbReference>
<comment type="caution">
    <text evidence="11">The sequence shown here is derived from an EMBL/GenBank/DDBJ whole genome shotgun (WGS) entry which is preliminary data.</text>
</comment>
<dbReference type="EMBL" id="JBFTWV010000017">
    <property type="protein sequence ID" value="KAL2797714.1"/>
    <property type="molecule type" value="Genomic_DNA"/>
</dbReference>
<comment type="subcellular location">
    <subcellularLocation>
        <location evidence="8">Nucleus</location>
    </subcellularLocation>
    <subcellularLocation>
        <location evidence="8">Chromosome</location>
        <location evidence="8">Telomere</location>
    </subcellularLocation>
</comment>
<dbReference type="CDD" id="cd11655">
    <property type="entry name" value="rap1_myb-like"/>
    <property type="match status" value="1"/>
</dbReference>
<feature type="region of interest" description="Disordered" evidence="9">
    <location>
        <begin position="192"/>
        <end position="306"/>
    </location>
</feature>
<evidence type="ECO:0000259" key="10">
    <source>
        <dbReference type="PROSITE" id="PS50172"/>
    </source>
</evidence>
<dbReference type="Pfam" id="PF08914">
    <property type="entry name" value="Myb_Rap1"/>
    <property type="match status" value="1"/>
</dbReference>
<dbReference type="Gene3D" id="1.10.10.60">
    <property type="entry name" value="Homeodomain-like"/>
    <property type="match status" value="1"/>
</dbReference>
<evidence type="ECO:0000256" key="2">
    <source>
        <dbReference type="ARBA" id="ARBA00022454"/>
    </source>
</evidence>
<dbReference type="SUPFAM" id="SSF52113">
    <property type="entry name" value="BRCT domain"/>
    <property type="match status" value="1"/>
</dbReference>
<evidence type="ECO:0000256" key="3">
    <source>
        <dbReference type="ARBA" id="ARBA00022895"/>
    </source>
</evidence>
<dbReference type="InterPro" id="IPR009057">
    <property type="entry name" value="Homeodomain-like_sf"/>
</dbReference>
<dbReference type="CDD" id="cd11653">
    <property type="entry name" value="rap1_RCT"/>
    <property type="match status" value="1"/>
</dbReference>
<name>A0ABR4GGH7_9EURO</name>
<gene>
    <name evidence="11" type="ORF">BJX66DRAFT_79907</name>
</gene>
<dbReference type="Pfam" id="PF16589">
    <property type="entry name" value="BRCT_2"/>
    <property type="match status" value="1"/>
</dbReference>
<keyword evidence="6" id="KW-0804">Transcription</keyword>
<dbReference type="Gene3D" id="1.10.10.2170">
    <property type="match status" value="1"/>
</dbReference>
<dbReference type="Proteomes" id="UP001610563">
    <property type="component" value="Unassembled WGS sequence"/>
</dbReference>
<comment type="function">
    <text evidence="8">Involved in the regulation of telomere length, clustering and has a specific role in telomere position effect (TPE).</text>
</comment>
<feature type="compositionally biased region" description="Basic residues" evidence="9">
    <location>
        <begin position="271"/>
        <end position="283"/>
    </location>
</feature>
<dbReference type="SUPFAM" id="SSF46689">
    <property type="entry name" value="Homeodomain-like"/>
    <property type="match status" value="1"/>
</dbReference>
<proteinExistence type="inferred from homology"/>
<accession>A0ABR4GGH7</accession>
<dbReference type="InterPro" id="IPR015010">
    <property type="entry name" value="TERF2IP_Myb"/>
</dbReference>
<comment type="subunit">
    <text evidence="8">Homodimer.</text>
</comment>
<evidence type="ECO:0000256" key="6">
    <source>
        <dbReference type="ARBA" id="ARBA00023163"/>
    </source>
</evidence>
<dbReference type="Pfam" id="PF11626">
    <property type="entry name" value="Rap1_C"/>
    <property type="match status" value="1"/>
</dbReference>
<keyword evidence="4" id="KW-0805">Transcription regulation</keyword>
<evidence type="ECO:0000313" key="11">
    <source>
        <dbReference type="EMBL" id="KAL2797714.1"/>
    </source>
</evidence>
<keyword evidence="2 8" id="KW-0158">Chromosome</keyword>
<evidence type="ECO:0000256" key="4">
    <source>
        <dbReference type="ARBA" id="ARBA00023015"/>
    </source>
</evidence>
<dbReference type="Gene3D" id="3.40.50.10190">
    <property type="entry name" value="BRCT domain"/>
    <property type="match status" value="1"/>
</dbReference>
<keyword evidence="12" id="KW-1185">Reference proteome</keyword>
<sequence>MSSNLTEEHESSKRAANGQGRLFKGMSFWLSQNVPQRSRFKELIQQNGGFVRLQEKDADVLIVDHKRKNLPPNVYSYQFIEKSIQIGVLQDLENYKAGPSSHRPVGATNIPTKGHRLAYTLEDDQILWDYMQPFERNSTAGIQGNKLYQDLAAKHPRHTYQSWRDRYIKRVRGRPRPGGAVEPTVIRAENEEVRREAGSRASSARLDDAVNRRTRAAQQPQEKKRKRSPEPTTANQHTSNGTISAQQTGPPPQSISQIRVPSEALAQREPSRHKTPSSPKKAKTTAQPSTKEAEPPQPTETDGTGINDLFLELPFFEPEPEYEEEAPEQDIDTWIEARLRGGKGGERQILEALQCTSMDPELADTVLESLVAGKGIPADMRGVWTAHDDSCIDAQDSREIQRVLEKHGSDLFNARWKYLDLARAN</sequence>
<evidence type="ECO:0000256" key="9">
    <source>
        <dbReference type="SAM" id="MobiDB-lite"/>
    </source>
</evidence>
<dbReference type="InterPro" id="IPR038104">
    <property type="entry name" value="Rap1_C_sf"/>
</dbReference>
<dbReference type="PANTHER" id="PTHR16466">
    <property type="entry name" value="TELOMERE REPEAT-BINDING FACTOR 2-INTERACTING PROTEIN 1"/>
    <property type="match status" value="1"/>
</dbReference>
<evidence type="ECO:0000313" key="12">
    <source>
        <dbReference type="Proteomes" id="UP001610563"/>
    </source>
</evidence>
<dbReference type="InterPro" id="IPR001357">
    <property type="entry name" value="BRCT_dom"/>
</dbReference>
<comment type="similarity">
    <text evidence="1 8">Belongs to the RAP1 family.</text>
</comment>
<feature type="domain" description="BRCT" evidence="10">
    <location>
        <begin position="18"/>
        <end position="97"/>
    </location>
</feature>
<protein>
    <recommendedName>
        <fullName evidence="8">DNA-binding protein RAP1</fullName>
    </recommendedName>
</protein>
<dbReference type="InterPro" id="IPR021661">
    <property type="entry name" value="Rap1_C"/>
</dbReference>
<reference evidence="11 12" key="1">
    <citation type="submission" date="2024-07" db="EMBL/GenBank/DDBJ databases">
        <title>Section-level genome sequencing and comparative genomics of Aspergillus sections Usti and Cavernicolus.</title>
        <authorList>
            <consortium name="Lawrence Berkeley National Laboratory"/>
            <person name="Nybo J.L."/>
            <person name="Vesth T.C."/>
            <person name="Theobald S."/>
            <person name="Frisvad J.C."/>
            <person name="Larsen T.O."/>
            <person name="Kjaerboelling I."/>
            <person name="Rothschild-Mancinelli K."/>
            <person name="Lyhne E.K."/>
            <person name="Kogle M.E."/>
            <person name="Barry K."/>
            <person name="Clum A."/>
            <person name="Na H."/>
            <person name="Ledsgaard L."/>
            <person name="Lin J."/>
            <person name="Lipzen A."/>
            <person name="Kuo A."/>
            <person name="Riley R."/>
            <person name="Mondo S."/>
            <person name="Labutti K."/>
            <person name="Haridas S."/>
            <person name="Pangalinan J."/>
            <person name="Salamov A.A."/>
            <person name="Simmons B.A."/>
            <person name="Magnuson J.K."/>
            <person name="Chen J."/>
            <person name="Drula E."/>
            <person name="Henrissat B."/>
            <person name="Wiebenga A."/>
            <person name="Lubbers R.J."/>
            <person name="Gomes A.C."/>
            <person name="Makela M.R."/>
            <person name="Stajich J."/>
            <person name="Grigoriev I.V."/>
            <person name="Mortensen U.H."/>
            <person name="De Vries R.P."/>
            <person name="Baker S.E."/>
            <person name="Andersen M.R."/>
        </authorList>
    </citation>
    <scope>NUCLEOTIDE SEQUENCE [LARGE SCALE GENOMIC DNA]</scope>
    <source>
        <strain evidence="11 12">CBS 209.92</strain>
    </source>
</reference>
<evidence type="ECO:0000256" key="8">
    <source>
        <dbReference type="RuleBase" id="RU367107"/>
    </source>
</evidence>
<keyword evidence="7 8" id="KW-0539">Nucleus</keyword>
<keyword evidence="5" id="KW-0010">Activator</keyword>
<dbReference type="PROSITE" id="PS50172">
    <property type="entry name" value="BRCT"/>
    <property type="match status" value="1"/>
</dbReference>